<reference evidence="1 2" key="1">
    <citation type="submission" date="2015-07" db="EMBL/GenBank/DDBJ databases">
        <title>Whole genome sequence of Herpetosiphon geysericola DSM 7119.</title>
        <authorList>
            <person name="Hemp J."/>
            <person name="Ward L.M."/>
            <person name="Pace L.A."/>
            <person name="Fischer W.W."/>
        </authorList>
    </citation>
    <scope>NUCLEOTIDE SEQUENCE [LARGE SCALE GENOMIC DNA]</scope>
    <source>
        <strain evidence="1 2">DSM 7119</strain>
    </source>
</reference>
<comment type="caution">
    <text evidence="1">The sequence shown here is derived from an EMBL/GenBank/DDBJ whole genome shotgun (WGS) entry which is preliminary data.</text>
</comment>
<dbReference type="RefSeq" id="WP_054536469.1">
    <property type="nucleotide sequence ID" value="NZ_LGKP01000035.1"/>
</dbReference>
<evidence type="ECO:0000313" key="1">
    <source>
        <dbReference type="EMBL" id="KPL81209.1"/>
    </source>
</evidence>
<name>A0A0P6YG50_9CHLR</name>
<dbReference type="Proteomes" id="UP000050277">
    <property type="component" value="Unassembled WGS sequence"/>
</dbReference>
<gene>
    <name evidence="1" type="ORF">SE18_21205</name>
</gene>
<dbReference type="EMBL" id="LGKP01000035">
    <property type="protein sequence ID" value="KPL81209.1"/>
    <property type="molecule type" value="Genomic_DNA"/>
</dbReference>
<accession>A0A0P6YG50</accession>
<dbReference type="AlphaFoldDB" id="A0A0P6YG50"/>
<organism evidence="1 2">
    <name type="scientific">Herpetosiphon geysericola</name>
    <dbReference type="NCBI Taxonomy" id="70996"/>
    <lineage>
        <taxon>Bacteria</taxon>
        <taxon>Bacillati</taxon>
        <taxon>Chloroflexota</taxon>
        <taxon>Chloroflexia</taxon>
        <taxon>Herpetosiphonales</taxon>
        <taxon>Herpetosiphonaceae</taxon>
        <taxon>Herpetosiphon</taxon>
    </lineage>
</organism>
<dbReference type="OrthoDB" id="164672at2"/>
<keyword evidence="2" id="KW-1185">Reference proteome</keyword>
<proteinExistence type="predicted"/>
<sequence>MRGRLRSTDERLIDDDLTELADELSMRLYATMGHRVYLLSRPDIIQLTKSYIDDLHTEDQDAICWLIWDLFQEGMQLEFG</sequence>
<evidence type="ECO:0000313" key="2">
    <source>
        <dbReference type="Proteomes" id="UP000050277"/>
    </source>
</evidence>
<protein>
    <submittedName>
        <fullName evidence="1">Uncharacterized protein</fullName>
    </submittedName>
</protein>